<evidence type="ECO:0000256" key="1">
    <source>
        <dbReference type="SAM" id="MobiDB-lite"/>
    </source>
</evidence>
<sequence length="162" mass="17798">MWGPRSTARRSHAKGREVFPKSAQPHRTDLNIDTTVTAVDQLYATRPKCGGDRRGRARVYVHNIQKASPDRCVTFLRADASQRGKEGGRGGSGLVIGSANVDERSRGYCEEYDRSGAVRGRVGWVSKTDLFRTCTALTMVGATSAHSCMLISAGRTRELKKR</sequence>
<proteinExistence type="predicted"/>
<keyword evidence="3" id="KW-1185">Reference proteome</keyword>
<dbReference type="Gene3D" id="3.40.50.620">
    <property type="entry name" value="HUPs"/>
    <property type="match status" value="1"/>
</dbReference>
<dbReference type="Proteomes" id="UP000578531">
    <property type="component" value="Unassembled WGS sequence"/>
</dbReference>
<dbReference type="RefSeq" id="XP_037163316.1">
    <property type="nucleotide sequence ID" value="XM_037309639.1"/>
</dbReference>
<evidence type="ECO:0000313" key="3">
    <source>
        <dbReference type="Proteomes" id="UP000578531"/>
    </source>
</evidence>
<reference evidence="2 3" key="1">
    <citation type="journal article" date="2020" name="Genomics">
        <title>Complete, high-quality genomes from long-read metagenomic sequencing of two wolf lichen thalli reveals enigmatic genome architecture.</title>
        <authorList>
            <person name="McKenzie S.K."/>
            <person name="Walston R.F."/>
            <person name="Allen J.L."/>
        </authorList>
    </citation>
    <scope>NUCLEOTIDE SEQUENCE [LARGE SCALE GENOMIC DNA]</scope>
    <source>
        <strain evidence="2">WasteWater2</strain>
    </source>
</reference>
<dbReference type="InterPro" id="IPR014729">
    <property type="entry name" value="Rossmann-like_a/b/a_fold"/>
</dbReference>
<gene>
    <name evidence="2" type="ORF">HO173_007739</name>
</gene>
<name>A0A8H6FSI3_9LECA</name>
<dbReference type="GeneID" id="59289395"/>
<dbReference type="EMBL" id="JACCJC010000033">
    <property type="protein sequence ID" value="KAF6233909.1"/>
    <property type="molecule type" value="Genomic_DNA"/>
</dbReference>
<feature type="region of interest" description="Disordered" evidence="1">
    <location>
        <begin position="1"/>
        <end position="26"/>
    </location>
</feature>
<protein>
    <submittedName>
        <fullName evidence="2">Uncharacterized protein</fullName>
    </submittedName>
</protein>
<evidence type="ECO:0000313" key="2">
    <source>
        <dbReference type="EMBL" id="KAF6233909.1"/>
    </source>
</evidence>
<comment type="caution">
    <text evidence="2">The sequence shown here is derived from an EMBL/GenBank/DDBJ whole genome shotgun (WGS) entry which is preliminary data.</text>
</comment>
<accession>A0A8H6FSI3</accession>
<dbReference type="AlphaFoldDB" id="A0A8H6FSI3"/>
<organism evidence="2 3">
    <name type="scientific">Letharia columbiana</name>
    <dbReference type="NCBI Taxonomy" id="112416"/>
    <lineage>
        <taxon>Eukaryota</taxon>
        <taxon>Fungi</taxon>
        <taxon>Dikarya</taxon>
        <taxon>Ascomycota</taxon>
        <taxon>Pezizomycotina</taxon>
        <taxon>Lecanoromycetes</taxon>
        <taxon>OSLEUM clade</taxon>
        <taxon>Lecanoromycetidae</taxon>
        <taxon>Lecanorales</taxon>
        <taxon>Lecanorineae</taxon>
        <taxon>Parmeliaceae</taxon>
        <taxon>Letharia</taxon>
    </lineage>
</organism>